<accession>A0A0A9FIH7</accession>
<evidence type="ECO:0000313" key="1">
    <source>
        <dbReference type="EMBL" id="JAE11034.1"/>
    </source>
</evidence>
<dbReference type="EMBL" id="GBRH01186862">
    <property type="protein sequence ID" value="JAE11034.1"/>
    <property type="molecule type" value="Transcribed_RNA"/>
</dbReference>
<organism evidence="1">
    <name type="scientific">Arundo donax</name>
    <name type="common">Giant reed</name>
    <name type="synonym">Donax arundinaceus</name>
    <dbReference type="NCBI Taxonomy" id="35708"/>
    <lineage>
        <taxon>Eukaryota</taxon>
        <taxon>Viridiplantae</taxon>
        <taxon>Streptophyta</taxon>
        <taxon>Embryophyta</taxon>
        <taxon>Tracheophyta</taxon>
        <taxon>Spermatophyta</taxon>
        <taxon>Magnoliopsida</taxon>
        <taxon>Liliopsida</taxon>
        <taxon>Poales</taxon>
        <taxon>Poaceae</taxon>
        <taxon>PACMAD clade</taxon>
        <taxon>Arundinoideae</taxon>
        <taxon>Arundineae</taxon>
        <taxon>Arundo</taxon>
    </lineage>
</organism>
<protein>
    <submittedName>
        <fullName evidence="1">Uncharacterized protein</fullName>
    </submittedName>
</protein>
<sequence length="21" mass="2361">MLQGNILLQMLELKGCVCHCN</sequence>
<reference evidence="1" key="1">
    <citation type="submission" date="2014-09" db="EMBL/GenBank/DDBJ databases">
        <authorList>
            <person name="Magalhaes I.L.F."/>
            <person name="Oliveira U."/>
            <person name="Santos F.R."/>
            <person name="Vidigal T.H.D.A."/>
            <person name="Brescovit A.D."/>
            <person name="Santos A.J."/>
        </authorList>
    </citation>
    <scope>NUCLEOTIDE SEQUENCE</scope>
    <source>
        <tissue evidence="1">Shoot tissue taken approximately 20 cm above the soil surface</tissue>
    </source>
</reference>
<reference evidence="1" key="2">
    <citation type="journal article" date="2015" name="Data Brief">
        <title>Shoot transcriptome of the giant reed, Arundo donax.</title>
        <authorList>
            <person name="Barrero R.A."/>
            <person name="Guerrero F.D."/>
            <person name="Moolhuijzen P."/>
            <person name="Goolsby J.A."/>
            <person name="Tidwell J."/>
            <person name="Bellgard S.E."/>
            <person name="Bellgard M.I."/>
        </authorList>
    </citation>
    <scope>NUCLEOTIDE SEQUENCE</scope>
    <source>
        <tissue evidence="1">Shoot tissue taken approximately 20 cm above the soil surface</tissue>
    </source>
</reference>
<proteinExistence type="predicted"/>
<dbReference type="AlphaFoldDB" id="A0A0A9FIH7"/>
<name>A0A0A9FIH7_ARUDO</name>